<dbReference type="InterPro" id="IPR001005">
    <property type="entry name" value="SANT/Myb"/>
</dbReference>
<feature type="compositionally biased region" description="Basic residues" evidence="1">
    <location>
        <begin position="89"/>
        <end position="98"/>
    </location>
</feature>
<dbReference type="SMART" id="SM00717">
    <property type="entry name" value="SANT"/>
    <property type="match status" value="3"/>
</dbReference>
<protein>
    <submittedName>
        <fullName evidence="4">Transcription termination factor 1-like</fullName>
    </submittedName>
</protein>
<evidence type="ECO:0000313" key="3">
    <source>
        <dbReference type="Proteomes" id="UP000694864"/>
    </source>
</evidence>
<feature type="domain" description="Myb-like" evidence="2">
    <location>
        <begin position="418"/>
        <end position="486"/>
    </location>
</feature>
<reference evidence="4" key="2">
    <citation type="submission" date="2025-08" db="UniProtKB">
        <authorList>
            <consortium name="RefSeq"/>
        </authorList>
    </citation>
    <scope>IDENTIFICATION</scope>
    <source>
        <tissue evidence="4">Leaf</tissue>
    </source>
</reference>
<accession>A0ABM0TT72</accession>
<dbReference type="RefSeq" id="XP_010430979.1">
    <property type="nucleotide sequence ID" value="XM_010432677.2"/>
</dbReference>
<feature type="compositionally biased region" description="Basic and acidic residues" evidence="1">
    <location>
        <begin position="70"/>
        <end position="88"/>
    </location>
</feature>
<feature type="compositionally biased region" description="Basic and acidic residues" evidence="1">
    <location>
        <begin position="110"/>
        <end position="133"/>
    </location>
</feature>
<keyword evidence="3" id="KW-1185">Reference proteome</keyword>
<feature type="compositionally biased region" description="Basic and acidic residues" evidence="1">
    <location>
        <begin position="251"/>
        <end position="260"/>
    </location>
</feature>
<dbReference type="GeneID" id="104715255"/>
<dbReference type="InterPro" id="IPR009057">
    <property type="entry name" value="Homeodomain-like_sf"/>
</dbReference>
<feature type="compositionally biased region" description="Basic and acidic residues" evidence="1">
    <location>
        <begin position="36"/>
        <end position="54"/>
    </location>
</feature>
<dbReference type="PROSITE" id="PS50090">
    <property type="entry name" value="MYB_LIKE"/>
    <property type="match status" value="3"/>
</dbReference>
<proteinExistence type="predicted"/>
<gene>
    <name evidence="4" type="primary">LOC104715255</name>
</gene>
<dbReference type="Pfam" id="PF13921">
    <property type="entry name" value="Myb_DNA-bind_6"/>
    <property type="match status" value="1"/>
</dbReference>
<feature type="region of interest" description="Disordered" evidence="1">
    <location>
        <begin position="1"/>
        <end position="273"/>
    </location>
</feature>
<dbReference type="PANTHER" id="PTHR47430:SF4">
    <property type="entry name" value="GB|AAC33480.1"/>
    <property type="match status" value="1"/>
</dbReference>
<organism evidence="3 4">
    <name type="scientific">Camelina sativa</name>
    <name type="common">False flax</name>
    <name type="synonym">Myagrum sativum</name>
    <dbReference type="NCBI Taxonomy" id="90675"/>
    <lineage>
        <taxon>Eukaryota</taxon>
        <taxon>Viridiplantae</taxon>
        <taxon>Streptophyta</taxon>
        <taxon>Embryophyta</taxon>
        <taxon>Tracheophyta</taxon>
        <taxon>Spermatophyta</taxon>
        <taxon>Magnoliopsida</taxon>
        <taxon>eudicotyledons</taxon>
        <taxon>Gunneridae</taxon>
        <taxon>Pentapetalae</taxon>
        <taxon>rosids</taxon>
        <taxon>malvids</taxon>
        <taxon>Brassicales</taxon>
        <taxon>Brassicaceae</taxon>
        <taxon>Camelineae</taxon>
        <taxon>Camelina</taxon>
    </lineage>
</organism>
<feature type="compositionally biased region" description="Basic and acidic residues" evidence="1">
    <location>
        <begin position="1"/>
        <end position="14"/>
    </location>
</feature>
<evidence type="ECO:0000256" key="1">
    <source>
        <dbReference type="SAM" id="MobiDB-lite"/>
    </source>
</evidence>
<feature type="compositionally biased region" description="Basic residues" evidence="1">
    <location>
        <begin position="146"/>
        <end position="155"/>
    </location>
</feature>
<feature type="domain" description="Myb-like" evidence="2">
    <location>
        <begin position="488"/>
        <end position="541"/>
    </location>
</feature>
<dbReference type="SUPFAM" id="SSF46689">
    <property type="entry name" value="Homeodomain-like"/>
    <property type="match status" value="2"/>
</dbReference>
<dbReference type="Gene3D" id="1.10.10.60">
    <property type="entry name" value="Homeodomain-like"/>
    <property type="match status" value="2"/>
</dbReference>
<dbReference type="PANTHER" id="PTHR47430">
    <property type="entry name" value="GB|AAC33480.1"/>
    <property type="match status" value="1"/>
</dbReference>
<name>A0ABM0TT72_CAMSA</name>
<sequence>MAKDKEKKKSDIRVDSVGTAVEVVPDHSSMKKKKQNRETKDGRERDKLGDDVVVKTKSKKRMIDSEAEDDGKMKNKEKRVDSESEDGGKKKKKKKSKKKSEGDVGNSESSKVDEGIEGDEKPLDDVDMNKLDEIDLGAQENADSKMKRKSKKKTKQSVDSEVEDDNLNSTKQSVDSEVQDNNLNSTKAAKKRRKEKKQSVDTEAEENDLSSTIDAKKKRKEKKKKKKRSEVSEAEESNNHGKNAKKKRKRQESGESDKDVTTPSSKSSKKVKFSDQVEIFQSEDEETDEEVEVEEVKLVRGKRFTKEEDELIKKAVYDYIDNHALGDEGLKMVMDCKSHKQVKGCWKEIESALPWRPRFSVYHRAHNLFEEGSKGVWTKEDLELVKQFQAKHGNDWKTLADAMGKHRVHVKDAWRRIRLNMNKGHWSREEYQSLYDLVNKDLRMKAFQEKHSKHGMLRDNIPWMAISDVLGTRDHVTCCNKWYDQLISPMVVNGTWANVDDYRLMEELLKLDAACIDDVDWDYLLENRDGEACRKRWNQMIRHIGIPTSKTFAEQVEILSGRYCPELAQDREDFDNRPYDPED</sequence>
<feature type="domain" description="Myb-like" evidence="2">
    <location>
        <begin position="369"/>
        <end position="417"/>
    </location>
</feature>
<feature type="compositionally biased region" description="Polar residues" evidence="1">
    <location>
        <begin position="167"/>
        <end position="186"/>
    </location>
</feature>
<feature type="compositionally biased region" description="Basic residues" evidence="1">
    <location>
        <begin position="216"/>
        <end position="228"/>
    </location>
</feature>
<dbReference type="Proteomes" id="UP000694864">
    <property type="component" value="Chromosome 2"/>
</dbReference>
<reference evidence="3" key="1">
    <citation type="journal article" date="2014" name="Nat. Commun.">
        <title>The emerging biofuel crop Camelina sativa retains a highly undifferentiated hexaploid genome structure.</title>
        <authorList>
            <person name="Kagale S."/>
            <person name="Koh C."/>
            <person name="Nixon J."/>
            <person name="Bollina V."/>
            <person name="Clarke W.E."/>
            <person name="Tuteja R."/>
            <person name="Spillane C."/>
            <person name="Robinson S.J."/>
            <person name="Links M.G."/>
            <person name="Clarke C."/>
            <person name="Higgins E.E."/>
            <person name="Huebert T."/>
            <person name="Sharpe A.G."/>
            <person name="Parkin I.A."/>
        </authorList>
    </citation>
    <scope>NUCLEOTIDE SEQUENCE [LARGE SCALE GENOMIC DNA]</scope>
    <source>
        <strain evidence="3">cv. DH55</strain>
    </source>
</reference>
<evidence type="ECO:0000259" key="2">
    <source>
        <dbReference type="PROSITE" id="PS50090"/>
    </source>
</evidence>
<evidence type="ECO:0000313" key="4">
    <source>
        <dbReference type="RefSeq" id="XP_010430979.1"/>
    </source>
</evidence>